<name>A0A3L6TPD0_PANMI</name>
<dbReference type="Proteomes" id="UP000275267">
    <property type="component" value="Unassembled WGS sequence"/>
</dbReference>
<proteinExistence type="predicted"/>
<dbReference type="EMBL" id="PQIB02000001">
    <property type="protein sequence ID" value="RLN41331.1"/>
    <property type="molecule type" value="Genomic_DNA"/>
</dbReference>
<keyword evidence="2" id="KW-1185">Reference proteome</keyword>
<comment type="caution">
    <text evidence="1">The sequence shown here is derived from an EMBL/GenBank/DDBJ whole genome shotgun (WGS) entry which is preliminary data.</text>
</comment>
<gene>
    <name evidence="1" type="ORF">C2845_PM01G24600</name>
</gene>
<evidence type="ECO:0000313" key="2">
    <source>
        <dbReference type="Proteomes" id="UP000275267"/>
    </source>
</evidence>
<protein>
    <submittedName>
        <fullName evidence="1">Uncharacterized protein</fullName>
    </submittedName>
</protein>
<sequence length="80" mass="9321">MSIPESFTIYYGENLFSNGPEGVTRALGSRVMYKQLLGPQFMSFQQVRRWILEMFNVNEATHKLVLRHIVTVKPKHQARP</sequence>
<dbReference type="OrthoDB" id="580775at2759"/>
<organism evidence="1 2">
    <name type="scientific">Panicum miliaceum</name>
    <name type="common">Proso millet</name>
    <name type="synonym">Broomcorn millet</name>
    <dbReference type="NCBI Taxonomy" id="4540"/>
    <lineage>
        <taxon>Eukaryota</taxon>
        <taxon>Viridiplantae</taxon>
        <taxon>Streptophyta</taxon>
        <taxon>Embryophyta</taxon>
        <taxon>Tracheophyta</taxon>
        <taxon>Spermatophyta</taxon>
        <taxon>Magnoliopsida</taxon>
        <taxon>Liliopsida</taxon>
        <taxon>Poales</taxon>
        <taxon>Poaceae</taxon>
        <taxon>PACMAD clade</taxon>
        <taxon>Panicoideae</taxon>
        <taxon>Panicodae</taxon>
        <taxon>Paniceae</taxon>
        <taxon>Panicinae</taxon>
        <taxon>Panicum</taxon>
        <taxon>Panicum sect. Panicum</taxon>
    </lineage>
</organism>
<reference evidence="2" key="1">
    <citation type="journal article" date="2019" name="Nat. Commun.">
        <title>The genome of broomcorn millet.</title>
        <authorList>
            <person name="Zou C."/>
            <person name="Miki D."/>
            <person name="Li D."/>
            <person name="Tang Q."/>
            <person name="Xiao L."/>
            <person name="Rajput S."/>
            <person name="Deng P."/>
            <person name="Jia W."/>
            <person name="Huang R."/>
            <person name="Zhang M."/>
            <person name="Sun Y."/>
            <person name="Hu J."/>
            <person name="Fu X."/>
            <person name="Schnable P.S."/>
            <person name="Li F."/>
            <person name="Zhang H."/>
            <person name="Feng B."/>
            <person name="Zhu X."/>
            <person name="Liu R."/>
            <person name="Schnable J.C."/>
            <person name="Zhu J.-K."/>
            <person name="Zhang H."/>
        </authorList>
    </citation>
    <scope>NUCLEOTIDE SEQUENCE [LARGE SCALE GENOMIC DNA]</scope>
</reference>
<dbReference type="AlphaFoldDB" id="A0A3L6TPD0"/>
<accession>A0A3L6TPD0</accession>
<evidence type="ECO:0000313" key="1">
    <source>
        <dbReference type="EMBL" id="RLN41331.1"/>
    </source>
</evidence>